<evidence type="ECO:0000256" key="2">
    <source>
        <dbReference type="ARBA" id="ARBA00006275"/>
    </source>
</evidence>
<evidence type="ECO:0000256" key="5">
    <source>
        <dbReference type="ARBA" id="ARBA00023237"/>
    </source>
</evidence>
<reference evidence="7 8" key="1">
    <citation type="submission" date="2019-09" db="EMBL/GenBank/DDBJ databases">
        <title>Pararcticibacter amylolyticus gen. nov., sp. nov., isolated from a rottenly hemp rope, and reclassification of Pedobacter tournemirensis as Pararcticibacter tournemirensis comb. nov.</title>
        <authorList>
            <person name="Cai Y."/>
        </authorList>
    </citation>
    <scope>NUCLEOTIDE SEQUENCE [LARGE SCALE GENOMIC DNA]</scope>
    <source>
        <strain evidence="7 8">TF5-37.2-LB10</strain>
    </source>
</reference>
<dbReference type="InterPro" id="IPR011990">
    <property type="entry name" value="TPR-like_helical_dom_sf"/>
</dbReference>
<name>A0A5M9GTU4_9SPHI</name>
<organism evidence="7 8">
    <name type="scientific">Arcticibacter tournemirensis</name>
    <dbReference type="NCBI Taxonomy" id="699437"/>
    <lineage>
        <taxon>Bacteria</taxon>
        <taxon>Pseudomonadati</taxon>
        <taxon>Bacteroidota</taxon>
        <taxon>Sphingobacteriia</taxon>
        <taxon>Sphingobacteriales</taxon>
        <taxon>Sphingobacteriaceae</taxon>
        <taxon>Arcticibacter</taxon>
    </lineage>
</organism>
<keyword evidence="3" id="KW-0732">Signal</keyword>
<dbReference type="Gene3D" id="1.25.40.390">
    <property type="match status" value="1"/>
</dbReference>
<keyword evidence="4" id="KW-0472">Membrane</keyword>
<dbReference type="InterPro" id="IPR012944">
    <property type="entry name" value="SusD_RagB_dom"/>
</dbReference>
<gene>
    <name evidence="7" type="ORF">F1649_19255</name>
</gene>
<dbReference type="OrthoDB" id="608091at2"/>
<dbReference type="Pfam" id="PF07980">
    <property type="entry name" value="SusD_RagB"/>
    <property type="match status" value="1"/>
</dbReference>
<evidence type="ECO:0000259" key="6">
    <source>
        <dbReference type="Pfam" id="PF07980"/>
    </source>
</evidence>
<protein>
    <submittedName>
        <fullName evidence="7">RagB/SusD family nutrient uptake outer membrane protein</fullName>
    </submittedName>
</protein>
<comment type="subcellular location">
    <subcellularLocation>
        <location evidence="1">Cell outer membrane</location>
    </subcellularLocation>
</comment>
<proteinExistence type="inferred from homology"/>
<keyword evidence="5" id="KW-0998">Cell outer membrane</keyword>
<dbReference type="Proteomes" id="UP000322918">
    <property type="component" value="Unassembled WGS sequence"/>
</dbReference>
<keyword evidence="8" id="KW-1185">Reference proteome</keyword>
<dbReference type="SUPFAM" id="SSF48452">
    <property type="entry name" value="TPR-like"/>
    <property type="match status" value="1"/>
</dbReference>
<evidence type="ECO:0000313" key="7">
    <source>
        <dbReference type="EMBL" id="KAA8477175.1"/>
    </source>
</evidence>
<evidence type="ECO:0000313" key="8">
    <source>
        <dbReference type="Proteomes" id="UP000322918"/>
    </source>
</evidence>
<dbReference type="AlphaFoldDB" id="A0A5M9GTU4"/>
<dbReference type="GO" id="GO:0009279">
    <property type="term" value="C:cell outer membrane"/>
    <property type="evidence" value="ECO:0007669"/>
    <property type="project" value="UniProtKB-SubCell"/>
</dbReference>
<evidence type="ECO:0000256" key="3">
    <source>
        <dbReference type="ARBA" id="ARBA00022729"/>
    </source>
</evidence>
<feature type="domain" description="RagB/SusD" evidence="6">
    <location>
        <begin position="3"/>
        <end position="251"/>
    </location>
</feature>
<sequence>MPYQRRDPRFYRDIIYHGAPYRDNSNNKKTVNTATGSDKIGATNATTTGYYLRKFQKEAYNKSGSFDINCPPVWRLPEFIYIYCEAVNEISGPNQEIYDMINRVRARSFMVPMPPSAKVDAAVMRDYIKRERRVEFFYEDKRPWQSRLYLEPSSTTELAKETLWKASGSTNTERSQIYWKSNNGAYPKCQRMINGMRPVQSDNGKIIIGGVKYKMERFCVEERVFSTKHYLFPIMYTELQRCPTLVQNPEW</sequence>
<accession>A0A5M9GTU4</accession>
<dbReference type="EMBL" id="VWNE01000039">
    <property type="protein sequence ID" value="KAA8477175.1"/>
    <property type="molecule type" value="Genomic_DNA"/>
</dbReference>
<comment type="similarity">
    <text evidence="2">Belongs to the SusD family.</text>
</comment>
<evidence type="ECO:0000256" key="4">
    <source>
        <dbReference type="ARBA" id="ARBA00023136"/>
    </source>
</evidence>
<comment type="caution">
    <text evidence="7">The sequence shown here is derived from an EMBL/GenBank/DDBJ whole genome shotgun (WGS) entry which is preliminary data.</text>
</comment>
<dbReference type="RefSeq" id="WP_141815401.1">
    <property type="nucleotide sequence ID" value="NZ_VFPL01000001.1"/>
</dbReference>
<evidence type="ECO:0000256" key="1">
    <source>
        <dbReference type="ARBA" id="ARBA00004442"/>
    </source>
</evidence>